<gene>
    <name evidence="15" type="primary">mtaB</name>
    <name evidence="15" type="ORF">QBE54_05220</name>
</gene>
<evidence type="ECO:0000259" key="12">
    <source>
        <dbReference type="PROSITE" id="PS50926"/>
    </source>
</evidence>
<accession>A0ABZ2YDP9</accession>
<dbReference type="InterPro" id="IPR007197">
    <property type="entry name" value="rSAM"/>
</dbReference>
<keyword evidence="6" id="KW-0949">S-adenosyl-L-methionine</keyword>
<dbReference type="Proteomes" id="UP001461341">
    <property type="component" value="Chromosome"/>
</dbReference>
<keyword evidence="7" id="KW-0479">Metal-binding</keyword>
<evidence type="ECO:0000256" key="3">
    <source>
        <dbReference type="ARBA" id="ARBA00013273"/>
    </source>
</evidence>
<dbReference type="InterPro" id="IPR020612">
    <property type="entry name" value="Methylthiotransferase_CS"/>
</dbReference>
<dbReference type="Pfam" id="PF04055">
    <property type="entry name" value="Radical_SAM"/>
    <property type="match status" value="1"/>
</dbReference>
<feature type="domain" description="Radical SAM core" evidence="14">
    <location>
        <begin position="126"/>
        <end position="357"/>
    </location>
</feature>
<dbReference type="InterPro" id="IPR005839">
    <property type="entry name" value="Methylthiotransferase"/>
</dbReference>
<dbReference type="InterPro" id="IPR023404">
    <property type="entry name" value="rSAM_horseshoe"/>
</dbReference>
<evidence type="ECO:0000256" key="8">
    <source>
        <dbReference type="ARBA" id="ARBA00023004"/>
    </source>
</evidence>
<dbReference type="PROSITE" id="PS51918">
    <property type="entry name" value="RADICAL_SAM"/>
    <property type="match status" value="1"/>
</dbReference>
<keyword evidence="4" id="KW-0004">4Fe-4S</keyword>
<keyword evidence="16" id="KW-1185">Reference proteome</keyword>
<reference evidence="15 16" key="1">
    <citation type="submission" date="2023-03" db="EMBL/GenBank/DDBJ databases">
        <title>Novel Species.</title>
        <authorList>
            <person name="Ma S."/>
        </authorList>
    </citation>
    <scope>NUCLEOTIDE SEQUENCE [LARGE SCALE GENOMIC DNA]</scope>
    <source>
        <strain evidence="15 16">B11</strain>
    </source>
</reference>
<proteinExistence type="predicted"/>
<evidence type="ECO:0000259" key="13">
    <source>
        <dbReference type="PROSITE" id="PS51449"/>
    </source>
</evidence>
<evidence type="ECO:0000256" key="11">
    <source>
        <dbReference type="ARBA" id="ARBA00051661"/>
    </source>
</evidence>
<evidence type="ECO:0000256" key="4">
    <source>
        <dbReference type="ARBA" id="ARBA00022485"/>
    </source>
</evidence>
<dbReference type="SFLD" id="SFLDG01082">
    <property type="entry name" value="B12-binding_domain_containing"/>
    <property type="match status" value="1"/>
</dbReference>
<dbReference type="SUPFAM" id="SSF102114">
    <property type="entry name" value="Radical SAM enzymes"/>
    <property type="match status" value="1"/>
</dbReference>
<dbReference type="InterPro" id="IPR038135">
    <property type="entry name" value="Methylthiotransferase_N_sf"/>
</dbReference>
<comment type="function">
    <text evidence="2">Catalyzes the methylthiolation of N6-threonylcarbamoyladenosine (t(6)A), leading to the formation of 2-methylthio-N6-threonylcarbamoyladenosine (ms(2)t(6)A) at position 37 in tRNAs that read codons beginning with adenine.</text>
</comment>
<feature type="domain" description="TRAM" evidence="12">
    <location>
        <begin position="360"/>
        <end position="421"/>
    </location>
</feature>
<dbReference type="Gene3D" id="3.40.50.12160">
    <property type="entry name" value="Methylthiotransferase, N-terminal domain"/>
    <property type="match status" value="1"/>
</dbReference>
<dbReference type="PANTHER" id="PTHR11918">
    <property type="entry name" value="RADICAL SAM PROTEINS"/>
    <property type="match status" value="1"/>
</dbReference>
<sequence>MKFAIKTLGCKVNQSESDVIASSLSESLLHQVGFEEKADIYIINTCAVTREAERKSRQFVNRALRANPNALVLVTGCYSRKVHLEGCTFCRNGKVILLPSVEKETEVFDYLKTKLNLEVKSNKVPGTNRSRVWIKVEDGCEHFCSYCIVPHLRGKVKSREICEIVSEVKILEQRGAREIVLSGINLGYYGKERGENLLKLIEAILQNTQSVRIRLSSLEPFTINKEFLKKYFSLEERACPHLHLPLQSGSNEILKKMKRGYSKEFFEELVYSARALNPLVGITTDVIVGFPGETEEQFMETLSFCEKVSFSRMHIFPFSPRPHTEAMKLEEQQGIPAKIKREREKALRAIAERSREKFYQSLVGQTVDVLIENRNQKTGKGYSENYVPVQCENIREEQVGKIVKVKLVKSQGEWMKGTPLQS</sequence>
<keyword evidence="5" id="KW-0808">Transferase</keyword>
<keyword evidence="8" id="KW-0408">Iron</keyword>
<organism evidence="15 16">
    <name type="scientific">Thermatribacter velox</name>
    <dbReference type="NCBI Taxonomy" id="3039681"/>
    <lineage>
        <taxon>Bacteria</taxon>
        <taxon>Pseudomonadati</taxon>
        <taxon>Atribacterota</taxon>
        <taxon>Atribacteria</taxon>
        <taxon>Atribacterales</taxon>
        <taxon>Thermatribacteraceae</taxon>
        <taxon>Thermatribacter</taxon>
    </lineage>
</organism>
<protein>
    <recommendedName>
        <fullName evidence="3">tRNA (N(6)-L-threonylcarbamoyladenosine(37)-C(2))-methylthiotransferase</fullName>
        <ecNumber evidence="3">2.8.4.5</ecNumber>
    </recommendedName>
    <alternativeName>
        <fullName evidence="10">tRNA-t(6)A37 methylthiotransferase</fullName>
    </alternativeName>
</protein>
<dbReference type="PANTHER" id="PTHR11918:SF45">
    <property type="entry name" value="THREONYLCARBAMOYLADENOSINE TRNA METHYLTHIOTRANSFERASE"/>
    <property type="match status" value="1"/>
</dbReference>
<evidence type="ECO:0000256" key="7">
    <source>
        <dbReference type="ARBA" id="ARBA00022723"/>
    </source>
</evidence>
<evidence type="ECO:0000256" key="5">
    <source>
        <dbReference type="ARBA" id="ARBA00022679"/>
    </source>
</evidence>
<evidence type="ECO:0000313" key="15">
    <source>
        <dbReference type="EMBL" id="WZL77115.1"/>
    </source>
</evidence>
<dbReference type="InterPro" id="IPR013848">
    <property type="entry name" value="Methylthiotransferase_N"/>
</dbReference>
<dbReference type="InterPro" id="IPR006467">
    <property type="entry name" value="MiaB-like_bact"/>
</dbReference>
<keyword evidence="9" id="KW-0411">Iron-sulfur</keyword>
<dbReference type="EMBL" id="CP121689">
    <property type="protein sequence ID" value="WZL77115.1"/>
    <property type="molecule type" value="Genomic_DNA"/>
</dbReference>
<dbReference type="InterPro" id="IPR058240">
    <property type="entry name" value="rSAM_sf"/>
</dbReference>
<dbReference type="SFLD" id="SFLDS00029">
    <property type="entry name" value="Radical_SAM"/>
    <property type="match status" value="1"/>
</dbReference>
<evidence type="ECO:0000313" key="16">
    <source>
        <dbReference type="Proteomes" id="UP001461341"/>
    </source>
</evidence>
<dbReference type="InterPro" id="IPR006638">
    <property type="entry name" value="Elp3/MiaA/NifB-like_rSAM"/>
</dbReference>
<evidence type="ECO:0000256" key="1">
    <source>
        <dbReference type="ARBA" id="ARBA00001966"/>
    </source>
</evidence>
<dbReference type="NCBIfam" id="TIGR01579">
    <property type="entry name" value="MiaB-like-C"/>
    <property type="match status" value="1"/>
</dbReference>
<dbReference type="Gene3D" id="3.80.30.20">
    <property type="entry name" value="tm_1862 like domain"/>
    <property type="match status" value="1"/>
</dbReference>
<evidence type="ECO:0000259" key="14">
    <source>
        <dbReference type="PROSITE" id="PS51918"/>
    </source>
</evidence>
<dbReference type="SMART" id="SM00729">
    <property type="entry name" value="Elp3"/>
    <property type="match status" value="1"/>
</dbReference>
<comment type="catalytic activity">
    <reaction evidence="11">
        <text>N(6)-L-threonylcarbamoyladenosine(37) in tRNA + (sulfur carrier)-SH + AH2 + 2 S-adenosyl-L-methionine = 2-methylsulfanyl-N(6)-L-threonylcarbamoyladenosine(37) in tRNA + (sulfur carrier)-H + 5'-deoxyadenosine + L-methionine + A + S-adenosyl-L-homocysteine + 2 H(+)</text>
        <dbReference type="Rhea" id="RHEA:37075"/>
        <dbReference type="Rhea" id="RHEA-COMP:10163"/>
        <dbReference type="Rhea" id="RHEA-COMP:11092"/>
        <dbReference type="Rhea" id="RHEA-COMP:14737"/>
        <dbReference type="Rhea" id="RHEA-COMP:14739"/>
        <dbReference type="ChEBI" id="CHEBI:13193"/>
        <dbReference type="ChEBI" id="CHEBI:15378"/>
        <dbReference type="ChEBI" id="CHEBI:17319"/>
        <dbReference type="ChEBI" id="CHEBI:17499"/>
        <dbReference type="ChEBI" id="CHEBI:29917"/>
        <dbReference type="ChEBI" id="CHEBI:57844"/>
        <dbReference type="ChEBI" id="CHEBI:57856"/>
        <dbReference type="ChEBI" id="CHEBI:59789"/>
        <dbReference type="ChEBI" id="CHEBI:64428"/>
        <dbReference type="ChEBI" id="CHEBI:74418"/>
        <dbReference type="ChEBI" id="CHEBI:74420"/>
        <dbReference type="EC" id="2.8.4.5"/>
    </reaction>
</comment>
<dbReference type="InterPro" id="IPR002792">
    <property type="entry name" value="TRAM_dom"/>
</dbReference>
<evidence type="ECO:0000256" key="6">
    <source>
        <dbReference type="ARBA" id="ARBA00022691"/>
    </source>
</evidence>
<dbReference type="PROSITE" id="PS01278">
    <property type="entry name" value="MTTASE_RADICAL"/>
    <property type="match status" value="1"/>
</dbReference>
<dbReference type="EC" id="2.8.4.5" evidence="3"/>
<dbReference type="RefSeq" id="WP_369019281.1">
    <property type="nucleotide sequence ID" value="NZ_CP121689.1"/>
</dbReference>
<dbReference type="SFLD" id="SFLDG01061">
    <property type="entry name" value="methylthiotransferase"/>
    <property type="match status" value="1"/>
</dbReference>
<name>A0ABZ2YDP9_9BACT</name>
<evidence type="ECO:0000256" key="2">
    <source>
        <dbReference type="ARBA" id="ARBA00002399"/>
    </source>
</evidence>
<dbReference type="Pfam" id="PF01938">
    <property type="entry name" value="TRAM"/>
    <property type="match status" value="1"/>
</dbReference>
<dbReference type="PROSITE" id="PS50926">
    <property type="entry name" value="TRAM"/>
    <property type="match status" value="1"/>
</dbReference>
<dbReference type="NCBIfam" id="TIGR00089">
    <property type="entry name" value="MiaB/RimO family radical SAM methylthiotransferase"/>
    <property type="match status" value="1"/>
</dbReference>
<dbReference type="Pfam" id="PF00919">
    <property type="entry name" value="UPF0004"/>
    <property type="match status" value="1"/>
</dbReference>
<dbReference type="CDD" id="cd01335">
    <property type="entry name" value="Radical_SAM"/>
    <property type="match status" value="1"/>
</dbReference>
<feature type="domain" description="MTTase N-terminal" evidence="13">
    <location>
        <begin position="1"/>
        <end position="116"/>
    </location>
</feature>
<dbReference type="PROSITE" id="PS51449">
    <property type="entry name" value="MTTASE_N"/>
    <property type="match status" value="1"/>
</dbReference>
<comment type="cofactor">
    <cofactor evidence="1">
        <name>[4Fe-4S] cluster</name>
        <dbReference type="ChEBI" id="CHEBI:49883"/>
    </cofactor>
</comment>
<evidence type="ECO:0000256" key="9">
    <source>
        <dbReference type="ARBA" id="ARBA00023014"/>
    </source>
</evidence>
<evidence type="ECO:0000256" key="10">
    <source>
        <dbReference type="ARBA" id="ARBA00031213"/>
    </source>
</evidence>